<dbReference type="OrthoDB" id="4487429at2759"/>
<keyword evidence="3" id="KW-1185">Reference proteome</keyword>
<dbReference type="AlphaFoldDB" id="A0A3D8T585"/>
<feature type="signal peptide" evidence="1">
    <location>
        <begin position="1"/>
        <end position="29"/>
    </location>
</feature>
<dbReference type="GeneID" id="38111418"/>
<name>A0A3D8T585_9EURO</name>
<reference evidence="2 3" key="1">
    <citation type="journal article" date="2018" name="IMA Fungus">
        <title>IMA Genome-F 9: Draft genome sequence of Annulohypoxylon stygium, Aspergillus mulundensis, Berkeleyomyces basicola (syn. Thielaviopsis basicola), Ceratocystis smalleyi, two Cercospora beticola strains, Coleophoma cylindrospora, Fusarium fracticaudum, Phialophora cf. hyalina, and Morchella septimelata.</title>
        <authorList>
            <person name="Wingfield B.D."/>
            <person name="Bills G.F."/>
            <person name="Dong Y."/>
            <person name="Huang W."/>
            <person name="Nel W.J."/>
            <person name="Swalarsk-Parry B.S."/>
            <person name="Vaghefi N."/>
            <person name="Wilken P.M."/>
            <person name="An Z."/>
            <person name="de Beer Z.W."/>
            <person name="De Vos L."/>
            <person name="Chen L."/>
            <person name="Duong T.A."/>
            <person name="Gao Y."/>
            <person name="Hammerbacher A."/>
            <person name="Kikkert J.R."/>
            <person name="Li Y."/>
            <person name="Li H."/>
            <person name="Li K."/>
            <person name="Li Q."/>
            <person name="Liu X."/>
            <person name="Ma X."/>
            <person name="Naidoo K."/>
            <person name="Pethybridge S.J."/>
            <person name="Sun J."/>
            <person name="Steenkamp E.T."/>
            <person name="van der Nest M.A."/>
            <person name="van Wyk S."/>
            <person name="Wingfield M.J."/>
            <person name="Xiong C."/>
            <person name="Yue Q."/>
            <person name="Zhang X."/>
        </authorList>
    </citation>
    <scope>NUCLEOTIDE SEQUENCE [LARGE SCALE GENOMIC DNA]</scope>
    <source>
        <strain evidence="2 3">DSM 5745</strain>
    </source>
</reference>
<dbReference type="STRING" id="1810919.A0A3D8T585"/>
<dbReference type="RefSeq" id="XP_026608909.1">
    <property type="nucleotide sequence ID" value="XM_026743064.1"/>
</dbReference>
<evidence type="ECO:0000256" key="1">
    <source>
        <dbReference type="SAM" id="SignalP"/>
    </source>
</evidence>
<organism evidence="2 3">
    <name type="scientific">Aspergillus mulundensis</name>
    <dbReference type="NCBI Taxonomy" id="1810919"/>
    <lineage>
        <taxon>Eukaryota</taxon>
        <taxon>Fungi</taxon>
        <taxon>Dikarya</taxon>
        <taxon>Ascomycota</taxon>
        <taxon>Pezizomycotina</taxon>
        <taxon>Eurotiomycetes</taxon>
        <taxon>Eurotiomycetidae</taxon>
        <taxon>Eurotiales</taxon>
        <taxon>Aspergillaceae</taxon>
        <taxon>Aspergillus</taxon>
        <taxon>Aspergillus subgen. Nidulantes</taxon>
    </lineage>
</organism>
<gene>
    <name evidence="2" type="ORF">DSM5745_01048</name>
</gene>
<dbReference type="EMBL" id="PVWQ01000001">
    <property type="protein sequence ID" value="RDW93726.1"/>
    <property type="molecule type" value="Genomic_DNA"/>
</dbReference>
<accession>A0A3D8T585</accession>
<dbReference type="Proteomes" id="UP000256690">
    <property type="component" value="Unassembled WGS sequence"/>
</dbReference>
<evidence type="ECO:0000313" key="2">
    <source>
        <dbReference type="EMBL" id="RDW93726.1"/>
    </source>
</evidence>
<protein>
    <submittedName>
        <fullName evidence="2">Uncharacterized protein</fullName>
    </submittedName>
</protein>
<sequence>MGGPTGSGWVPKTLRIVLTLLFPILLVIAIQEISCPQCSWPQEAWIWDHLGARFSSWHRQTEQASSTNKSPGVWLDDSSNNVSRNIPRCTLPTTRHSITTGLTSCYPSSGGIWVSELGPLELQHLSINRFDSSERSWNTDEEESFCHRLRVFGGEWYNISADEIPILPDENGKMHCAPLEDLAPVFEIRRYVGFPETGGVLVLAPDGEGRFPENMSIVLNALSMEERCMALRRQGAVFCPDFKDCSVLEDLRREPWEWAGERGFPGWGSNDLEPDWSWCGTN</sequence>
<comment type="caution">
    <text evidence="2">The sequence shown here is derived from an EMBL/GenBank/DDBJ whole genome shotgun (WGS) entry which is preliminary data.</text>
</comment>
<keyword evidence="1" id="KW-0732">Signal</keyword>
<feature type="chain" id="PRO_5017712241" evidence="1">
    <location>
        <begin position="30"/>
        <end position="282"/>
    </location>
</feature>
<evidence type="ECO:0000313" key="3">
    <source>
        <dbReference type="Proteomes" id="UP000256690"/>
    </source>
</evidence>
<proteinExistence type="predicted"/>